<keyword evidence="2" id="KW-1185">Reference proteome</keyword>
<name>A0AAE0EHL5_9ROSI</name>
<evidence type="ECO:0000313" key="1">
    <source>
        <dbReference type="EMBL" id="KAK3226720.1"/>
    </source>
</evidence>
<sequence length="255" mass="28297">MVVSSEESKKGQEIGVSMSWSINKNDCGWISKCTVEIPQTSWSTVSLNSAQDLDRIDFLTRNEACKFSFYGSDSNDIDWEAEKDWVLAYYKVKKGSRNFLKECSEIREQIGGPVIRNQSDFNGGLGSGLYCICSSGKEDRVVGLDPDSVEVGYDSPSYIKSWKSASGVVKGSNNTQSGKRGLGSDIIKAAMSHGMNTRSSKHFLSWILEDQIIKIIDMGTTLGFDFYDKEVRMADVIAKAMSRVNGARLKMVKEK</sequence>
<comment type="caution">
    <text evidence="1">The sequence shown here is derived from an EMBL/GenBank/DDBJ whole genome shotgun (WGS) entry which is preliminary data.</text>
</comment>
<protein>
    <submittedName>
        <fullName evidence="1">Uncharacterized protein</fullName>
    </submittedName>
</protein>
<proteinExistence type="predicted"/>
<evidence type="ECO:0000313" key="2">
    <source>
        <dbReference type="Proteomes" id="UP001281410"/>
    </source>
</evidence>
<organism evidence="1 2">
    <name type="scientific">Dipteronia sinensis</name>
    <dbReference type="NCBI Taxonomy" id="43782"/>
    <lineage>
        <taxon>Eukaryota</taxon>
        <taxon>Viridiplantae</taxon>
        <taxon>Streptophyta</taxon>
        <taxon>Embryophyta</taxon>
        <taxon>Tracheophyta</taxon>
        <taxon>Spermatophyta</taxon>
        <taxon>Magnoliopsida</taxon>
        <taxon>eudicotyledons</taxon>
        <taxon>Gunneridae</taxon>
        <taxon>Pentapetalae</taxon>
        <taxon>rosids</taxon>
        <taxon>malvids</taxon>
        <taxon>Sapindales</taxon>
        <taxon>Sapindaceae</taxon>
        <taxon>Hippocastanoideae</taxon>
        <taxon>Acereae</taxon>
        <taxon>Dipteronia</taxon>
    </lineage>
</organism>
<dbReference type="AlphaFoldDB" id="A0AAE0EHL5"/>
<accession>A0AAE0EHL5</accession>
<gene>
    <name evidence="1" type="ORF">Dsin_006582</name>
</gene>
<reference evidence="1" key="1">
    <citation type="journal article" date="2023" name="Plant J.">
        <title>Genome sequences and population genomics provide insights into the demographic history, inbreeding, and mutation load of two 'living fossil' tree species of Dipteronia.</title>
        <authorList>
            <person name="Feng Y."/>
            <person name="Comes H.P."/>
            <person name="Chen J."/>
            <person name="Zhu S."/>
            <person name="Lu R."/>
            <person name="Zhang X."/>
            <person name="Li P."/>
            <person name="Qiu J."/>
            <person name="Olsen K.M."/>
            <person name="Qiu Y."/>
        </authorList>
    </citation>
    <scope>NUCLEOTIDE SEQUENCE</scope>
    <source>
        <strain evidence="1">NBL</strain>
    </source>
</reference>
<dbReference type="Proteomes" id="UP001281410">
    <property type="component" value="Unassembled WGS sequence"/>
</dbReference>
<dbReference type="EMBL" id="JANJYJ010000002">
    <property type="protein sequence ID" value="KAK3226720.1"/>
    <property type="molecule type" value="Genomic_DNA"/>
</dbReference>